<evidence type="ECO:0008006" key="3">
    <source>
        <dbReference type="Google" id="ProtNLM"/>
    </source>
</evidence>
<protein>
    <recommendedName>
        <fullName evidence="3">SpoVT-AbrB domain-containing protein</fullName>
    </recommendedName>
</protein>
<evidence type="ECO:0000313" key="2">
    <source>
        <dbReference type="Proteomes" id="UP000228508"/>
    </source>
</evidence>
<sequence length="60" mass="7250">MTKNKFIRKITKKGKYSYLIIIPKGIIDNLHWRERQKVVLKTYGKDKILISDYKPKSKRK</sequence>
<proteinExistence type="predicted"/>
<dbReference type="EMBL" id="PFCH01000017">
    <property type="protein sequence ID" value="PIR72981.1"/>
    <property type="molecule type" value="Genomic_DNA"/>
</dbReference>
<evidence type="ECO:0000313" key="1">
    <source>
        <dbReference type="EMBL" id="PIR72981.1"/>
    </source>
</evidence>
<dbReference type="SUPFAM" id="SSF89447">
    <property type="entry name" value="AbrB/MazE/MraZ-like"/>
    <property type="match status" value="1"/>
</dbReference>
<name>A0A2H0TLE6_9BACT</name>
<reference evidence="2" key="1">
    <citation type="submission" date="2017-09" db="EMBL/GenBank/DDBJ databases">
        <title>Depth-based differentiation of microbial function through sediment-hosted aquifers and enrichment of novel symbionts in the deep terrestrial subsurface.</title>
        <authorList>
            <person name="Probst A.J."/>
            <person name="Ladd B."/>
            <person name="Jarett J.K."/>
            <person name="Geller-Mcgrath D.E."/>
            <person name="Sieber C.M.K."/>
            <person name="Emerson J.B."/>
            <person name="Anantharaman K."/>
            <person name="Thomas B.C."/>
            <person name="Malmstrom R."/>
            <person name="Stieglmeier M."/>
            <person name="Klingl A."/>
            <person name="Woyke T."/>
            <person name="Ryan C.M."/>
            <person name="Banfield J.F."/>
        </authorList>
    </citation>
    <scope>NUCLEOTIDE SEQUENCE [LARGE SCALE GENOMIC DNA]</scope>
</reference>
<organism evidence="1 2">
    <name type="scientific">Candidatus Nealsonbacteria bacterium CG10_big_fil_rev_8_21_14_0_10_36_23</name>
    <dbReference type="NCBI Taxonomy" id="1974709"/>
    <lineage>
        <taxon>Bacteria</taxon>
        <taxon>Candidatus Nealsoniibacteriota</taxon>
    </lineage>
</organism>
<dbReference type="Proteomes" id="UP000228508">
    <property type="component" value="Unassembled WGS sequence"/>
</dbReference>
<dbReference type="AlphaFoldDB" id="A0A2H0TLE6"/>
<accession>A0A2H0TLE6</accession>
<gene>
    <name evidence="1" type="ORF">COV26_00940</name>
</gene>
<dbReference type="InterPro" id="IPR037914">
    <property type="entry name" value="SpoVT-AbrB_sf"/>
</dbReference>
<comment type="caution">
    <text evidence="1">The sequence shown here is derived from an EMBL/GenBank/DDBJ whole genome shotgun (WGS) entry which is preliminary data.</text>
</comment>